<dbReference type="AlphaFoldDB" id="A0A699T3V9"/>
<proteinExistence type="predicted"/>
<evidence type="ECO:0000313" key="1">
    <source>
        <dbReference type="EMBL" id="GFD04500.1"/>
    </source>
</evidence>
<organism evidence="1">
    <name type="scientific">Tanacetum cinerariifolium</name>
    <name type="common">Dalmatian daisy</name>
    <name type="synonym">Chrysanthemum cinerariifolium</name>
    <dbReference type="NCBI Taxonomy" id="118510"/>
    <lineage>
        <taxon>Eukaryota</taxon>
        <taxon>Viridiplantae</taxon>
        <taxon>Streptophyta</taxon>
        <taxon>Embryophyta</taxon>
        <taxon>Tracheophyta</taxon>
        <taxon>Spermatophyta</taxon>
        <taxon>Magnoliopsida</taxon>
        <taxon>eudicotyledons</taxon>
        <taxon>Gunneridae</taxon>
        <taxon>Pentapetalae</taxon>
        <taxon>asterids</taxon>
        <taxon>campanulids</taxon>
        <taxon>Asterales</taxon>
        <taxon>Asteraceae</taxon>
        <taxon>Asteroideae</taxon>
        <taxon>Anthemideae</taxon>
        <taxon>Anthemidinae</taxon>
        <taxon>Tanacetum</taxon>
    </lineage>
</organism>
<accession>A0A699T3V9</accession>
<reference evidence="1" key="1">
    <citation type="journal article" date="2019" name="Sci. Rep.">
        <title>Draft genome of Tanacetum cinerariifolium, the natural source of mosquito coil.</title>
        <authorList>
            <person name="Yamashiro T."/>
            <person name="Shiraishi A."/>
            <person name="Satake H."/>
            <person name="Nakayama K."/>
        </authorList>
    </citation>
    <scope>NUCLEOTIDE SEQUENCE</scope>
</reference>
<name>A0A699T3V9_TANCI</name>
<feature type="non-terminal residue" evidence="1">
    <location>
        <position position="110"/>
    </location>
</feature>
<gene>
    <name evidence="1" type="ORF">Tci_876469</name>
</gene>
<comment type="caution">
    <text evidence="1">The sequence shown here is derived from an EMBL/GenBank/DDBJ whole genome shotgun (WGS) entry which is preliminary data.</text>
</comment>
<protein>
    <submittedName>
        <fullName evidence="1">Uncharacterized protein</fullName>
    </submittedName>
</protein>
<sequence length="110" mass="12266">MVRTLPEQILNRSHASLNISLGFCKKFVILFRRYMVLDGGKNWLINFETRSSQVRIDLGGSLSSHIRASPSNEKGNCKSLIVVLGTSGCLNVEVTLLKKRRWLCGSWGAS</sequence>
<dbReference type="EMBL" id="BKCJ011212254">
    <property type="protein sequence ID" value="GFD04500.1"/>
    <property type="molecule type" value="Genomic_DNA"/>
</dbReference>